<organism evidence="1 2">
    <name type="scientific">Apiotrichum porosum</name>
    <dbReference type="NCBI Taxonomy" id="105984"/>
    <lineage>
        <taxon>Eukaryota</taxon>
        <taxon>Fungi</taxon>
        <taxon>Dikarya</taxon>
        <taxon>Basidiomycota</taxon>
        <taxon>Agaricomycotina</taxon>
        <taxon>Tremellomycetes</taxon>
        <taxon>Trichosporonales</taxon>
        <taxon>Trichosporonaceae</taxon>
        <taxon>Apiotrichum</taxon>
    </lineage>
</organism>
<evidence type="ECO:0000313" key="2">
    <source>
        <dbReference type="Proteomes" id="UP000279236"/>
    </source>
</evidence>
<protein>
    <submittedName>
        <fullName evidence="1">Uncharacterized protein</fullName>
    </submittedName>
</protein>
<dbReference type="STRING" id="105984.A0A427YA00"/>
<dbReference type="EMBL" id="RSCE01000001">
    <property type="protein sequence ID" value="RSH87918.1"/>
    <property type="molecule type" value="Genomic_DNA"/>
</dbReference>
<dbReference type="AlphaFoldDB" id="A0A427YA00"/>
<accession>A0A427YA00</accession>
<dbReference type="GeneID" id="39584980"/>
<dbReference type="Proteomes" id="UP000279236">
    <property type="component" value="Unassembled WGS sequence"/>
</dbReference>
<dbReference type="RefSeq" id="XP_028480126.1">
    <property type="nucleotide sequence ID" value="XM_028616269.1"/>
</dbReference>
<keyword evidence="2" id="KW-1185">Reference proteome</keyword>
<proteinExistence type="predicted"/>
<name>A0A427YA00_9TREE</name>
<comment type="caution">
    <text evidence="1">The sequence shown here is derived from an EMBL/GenBank/DDBJ whole genome shotgun (WGS) entry which is preliminary data.</text>
</comment>
<reference evidence="1 2" key="1">
    <citation type="submission" date="2018-11" db="EMBL/GenBank/DDBJ databases">
        <title>Genome sequence of Apiotrichum porosum DSM 27194.</title>
        <authorList>
            <person name="Aliyu H."/>
            <person name="Gorte O."/>
            <person name="Ochsenreither K."/>
        </authorList>
    </citation>
    <scope>NUCLEOTIDE SEQUENCE [LARGE SCALE GENOMIC DNA]</scope>
    <source>
        <strain evidence="1 2">DSM 27194</strain>
    </source>
</reference>
<gene>
    <name evidence="1" type="ORF">EHS24_000437</name>
</gene>
<sequence>MEPLVFDPAFTTPEDAPIFQSSDGVCFRFPWKPLVAVSSFFRDLQTVRLPPAQDQDLPPVIPLLSALSKGLRTAFLVLKSIGDTSVRVPTSDLSDLSHLVDVVTVADAYDLNIVLETLQTIYTANRNWKTSFTLFAVLHDVNGMENVMTYILASSSYPLEDWMKDVLSTKAPQASYKFTKIANFHAVNIERFDERARFLAKNSYRGFLQTCRQKGCQQGCSEFKAWPSFEALAYRKISRAVVLMHRGHGHDVIEPAVTASLKCLHCASRLLDLLREARVYSRYDWTYIKNCYRSIPWV</sequence>
<evidence type="ECO:0000313" key="1">
    <source>
        <dbReference type="EMBL" id="RSH87918.1"/>
    </source>
</evidence>